<dbReference type="Pfam" id="PF19054">
    <property type="entry name" value="DUF5753"/>
    <property type="match status" value="1"/>
</dbReference>
<protein>
    <submittedName>
        <fullName evidence="2">Helix-turn-helix domain-containing protein</fullName>
    </submittedName>
</protein>
<dbReference type="EMBL" id="FOSG01000012">
    <property type="protein sequence ID" value="SFL06386.1"/>
    <property type="molecule type" value="Genomic_DNA"/>
</dbReference>
<dbReference type="InterPro" id="IPR001387">
    <property type="entry name" value="Cro/C1-type_HTH"/>
</dbReference>
<dbReference type="PROSITE" id="PS50943">
    <property type="entry name" value="HTH_CROC1"/>
    <property type="match status" value="1"/>
</dbReference>
<proteinExistence type="predicted"/>
<dbReference type="Gene3D" id="1.10.260.40">
    <property type="entry name" value="lambda repressor-like DNA-binding domains"/>
    <property type="match status" value="1"/>
</dbReference>
<dbReference type="SUPFAM" id="SSF47413">
    <property type="entry name" value="lambda repressor-like DNA-binding domains"/>
    <property type="match status" value="1"/>
</dbReference>
<gene>
    <name evidence="2" type="ORF">SAMN05192584_112118</name>
</gene>
<keyword evidence="3" id="KW-1185">Reference proteome</keyword>
<reference evidence="3" key="1">
    <citation type="submission" date="2016-10" db="EMBL/GenBank/DDBJ databases">
        <authorList>
            <person name="Varghese N."/>
            <person name="Submissions S."/>
        </authorList>
    </citation>
    <scope>NUCLEOTIDE SEQUENCE [LARGE SCALE GENOMIC DNA]</scope>
    <source>
        <strain evidence="3">PL19</strain>
    </source>
</reference>
<name>A0A1I4EPI7_9ACTN</name>
<dbReference type="Pfam" id="PF13560">
    <property type="entry name" value="HTH_31"/>
    <property type="match status" value="1"/>
</dbReference>
<dbReference type="CDD" id="cd00093">
    <property type="entry name" value="HTH_XRE"/>
    <property type="match status" value="1"/>
</dbReference>
<evidence type="ECO:0000259" key="1">
    <source>
        <dbReference type="PROSITE" id="PS50943"/>
    </source>
</evidence>
<dbReference type="RefSeq" id="WP_093850709.1">
    <property type="nucleotide sequence ID" value="NZ_FOSG01000012.1"/>
</dbReference>
<evidence type="ECO:0000313" key="2">
    <source>
        <dbReference type="EMBL" id="SFL06386.1"/>
    </source>
</evidence>
<organism evidence="2 3">
    <name type="scientific">Streptomyces pini</name>
    <dbReference type="NCBI Taxonomy" id="1520580"/>
    <lineage>
        <taxon>Bacteria</taxon>
        <taxon>Bacillati</taxon>
        <taxon>Actinomycetota</taxon>
        <taxon>Actinomycetes</taxon>
        <taxon>Kitasatosporales</taxon>
        <taxon>Streptomycetaceae</taxon>
        <taxon>Streptomyces</taxon>
    </lineage>
</organism>
<dbReference type="Proteomes" id="UP000198928">
    <property type="component" value="Unassembled WGS sequence"/>
</dbReference>
<dbReference type="GO" id="GO:0003677">
    <property type="term" value="F:DNA binding"/>
    <property type="evidence" value="ECO:0007669"/>
    <property type="project" value="InterPro"/>
</dbReference>
<evidence type="ECO:0000313" key="3">
    <source>
        <dbReference type="Proteomes" id="UP000198928"/>
    </source>
</evidence>
<dbReference type="InterPro" id="IPR010982">
    <property type="entry name" value="Lambda_DNA-bd_dom_sf"/>
</dbReference>
<sequence>MSGPTVRRRRLGAELRSLREGLKYTTETVARNFGWHNAKVSRVETGRTAAKQGDVEALLDFYGVQDEPRRQALLRLARDGGQRGWWQRYTDVLTPVYADFISLESDARAVQTYECGFVPGLLQTAAYAREIISALNMTEAPEEVNRLVEVRQARQSVLTQSSPPEIWAVVNESALCTRITDRPQIMRDQLQRLLDLSELPNVTLQVMSSTAGPHPGLSGAFTVLSFPESQDHDVVLLEHLTNSLYIEERPEVERYSAAFRRIVADALSRDASLRLIRDLKEENS</sequence>
<accession>A0A1I4EPI7</accession>
<dbReference type="SMART" id="SM00530">
    <property type="entry name" value="HTH_XRE"/>
    <property type="match status" value="1"/>
</dbReference>
<dbReference type="InterPro" id="IPR043917">
    <property type="entry name" value="DUF5753"/>
</dbReference>
<dbReference type="OrthoDB" id="4115547at2"/>
<dbReference type="AlphaFoldDB" id="A0A1I4EPI7"/>
<feature type="domain" description="HTH cro/C1-type" evidence="1">
    <location>
        <begin position="15"/>
        <end position="71"/>
    </location>
</feature>